<organism evidence="3 4">
    <name type="scientific">Listeria kieliensis</name>
    <dbReference type="NCBI Taxonomy" id="1621700"/>
    <lineage>
        <taxon>Bacteria</taxon>
        <taxon>Bacillati</taxon>
        <taxon>Bacillota</taxon>
        <taxon>Bacilli</taxon>
        <taxon>Bacillales</taxon>
        <taxon>Listeriaceae</taxon>
        <taxon>Listeria</taxon>
    </lineage>
</organism>
<evidence type="ECO:0000256" key="1">
    <source>
        <dbReference type="SAM" id="MobiDB-lite"/>
    </source>
</evidence>
<dbReference type="InterPro" id="IPR018392">
    <property type="entry name" value="LysM"/>
</dbReference>
<proteinExistence type="predicted"/>
<dbReference type="PROSITE" id="PS51782">
    <property type="entry name" value="LYSM"/>
    <property type="match status" value="1"/>
</dbReference>
<dbReference type="EMBL" id="LARY01000001">
    <property type="protein sequence ID" value="RDX02590.1"/>
    <property type="molecule type" value="Genomic_DNA"/>
</dbReference>
<dbReference type="RefSeq" id="WP_115752279.1">
    <property type="nucleotide sequence ID" value="NZ_LARY01000001.1"/>
</dbReference>
<protein>
    <submittedName>
        <fullName evidence="3">Peptidoglycan-binding protein LysM</fullName>
    </submittedName>
</protein>
<keyword evidence="4" id="KW-1185">Reference proteome</keyword>
<dbReference type="Proteomes" id="UP000257055">
    <property type="component" value="Unassembled WGS sequence"/>
</dbReference>
<name>A0A3D8TUD4_9LIST</name>
<feature type="compositionally biased region" description="Low complexity" evidence="1">
    <location>
        <begin position="78"/>
        <end position="129"/>
    </location>
</feature>
<evidence type="ECO:0000259" key="2">
    <source>
        <dbReference type="PROSITE" id="PS51782"/>
    </source>
</evidence>
<evidence type="ECO:0000313" key="4">
    <source>
        <dbReference type="Proteomes" id="UP000257055"/>
    </source>
</evidence>
<comment type="caution">
    <text evidence="3">The sequence shown here is derived from an EMBL/GenBank/DDBJ whole genome shotgun (WGS) entry which is preliminary data.</text>
</comment>
<dbReference type="AlphaFoldDB" id="A0A3D8TUD4"/>
<dbReference type="Pfam" id="PF01476">
    <property type="entry name" value="LysM"/>
    <property type="match status" value="1"/>
</dbReference>
<feature type="region of interest" description="Disordered" evidence="1">
    <location>
        <begin position="76"/>
        <end position="139"/>
    </location>
</feature>
<feature type="domain" description="LysM" evidence="2">
    <location>
        <begin position="29"/>
        <end position="73"/>
    </location>
</feature>
<dbReference type="CDD" id="cd00118">
    <property type="entry name" value="LysM"/>
    <property type="match status" value="1"/>
</dbReference>
<dbReference type="Gene3D" id="3.10.350.10">
    <property type="entry name" value="LysM domain"/>
    <property type="match status" value="1"/>
</dbReference>
<dbReference type="InterPro" id="IPR036779">
    <property type="entry name" value="LysM_dom_sf"/>
</dbReference>
<reference evidence="4" key="1">
    <citation type="submission" date="2015-04" db="EMBL/GenBank/DDBJ databases">
        <authorList>
            <person name="Schardt J."/>
            <person name="Mueller-Herbst S."/>
            <person name="Scherer S."/>
            <person name="Huptas C."/>
        </authorList>
    </citation>
    <scope>NUCLEOTIDE SEQUENCE [LARGE SCALE GENOMIC DNA]</scope>
    <source>
        <strain evidence="4">Kiel-L1</strain>
    </source>
</reference>
<dbReference type="SMART" id="SM00257">
    <property type="entry name" value="LysM"/>
    <property type="match status" value="1"/>
</dbReference>
<dbReference type="SUPFAM" id="SSF54106">
    <property type="entry name" value="LysM domain"/>
    <property type="match status" value="1"/>
</dbReference>
<sequence length="209" mass="22230">MKKNVLKMAVATLTVGVTTVVGGHLANAESVSVAKGDTLSKIANEHNTTVANLAQLNGIANINLIYVGQTLEVGNGGASQTAQPTTQAAASQGQATTQKQQAPSQSQTQSSQPRQQQATQQTQTQAKAANTGSSSDQQAKEWIAQRESGGSYGARSASGKYIGRYQLTNSYLKGDYSQANQERVANSYVQSRYGSWSNAKAHHEQYGWY</sequence>
<evidence type="ECO:0000313" key="3">
    <source>
        <dbReference type="EMBL" id="RDX02590.1"/>
    </source>
</evidence>
<gene>
    <name evidence="3" type="ORF">UR08_03530</name>
</gene>
<accession>A0A3D8TUD4</accession>